<sequence>MNSKIERLLNNEMDNYIFPFFWQHGETESILREYMQVIYNANIRAVCIESRPHPDFVGARWWHDMDIILDEARRRKMKVWILDDSHFPTGYCNGKVEEKPDSCRRWFLTYKVLGEVAAGCERTWEATEYKSVAPFEATWIENYFDMSFETFSDDQWLGAVAVKKNGSGEKDLVMLKENEGKIVFTPSEGDWQIYSCQLTRNRGAHRNYMNMLDKEACRTLIETVYEPHYAHYKDDFGKTIAGFFSDEPEIGNGHLYLMDQKIYEQDDQPWSIQLQKDLEKHWGADYLKLLPLLWDRKFDENMTAKVRYGFMDLVTRRVEEDFSMQIGDWCREHGVKYIGHLIEDNNQHARCGSSLGHFFRGLAGQDMSGIDDIGGQVLPQGEDTLHVSHLGTKRDGVFYHFALGRLASSAAAIDARKKNRSMCEIFGNYGWKEGVRLEAYLADHFMVRGVNHYVPHAFSPKAFPDPDCPPHFYAHGHNPQYRHFGELMKYMNRICNLISGGRHESEAAILYHGDAEWSGMTCMYIQEPARVLTEAQIGFDFVPSDIFTDSCYQVNLNNGLKVHTQEYKIFIIPEADYITKETADAIVKLGEQGFPCVFVNSYPKGICSQIESDKEEVLLEEIRENAMSVKLTELANYMRERKMPQIQLSPAEKFIRSYQYYGEPEILYLVNEGTEIYEGNIRLRGTPEICYRYDAWENRLELLDVKACTELREALEDREAETGLEIKVRIEPGKSWIIVFDWEMPGNLKEKSIYHIVRKIKIETNWKRTVCKSIDYPAFGHSSQVSLPDFAERELPDFAGVLRYEQDVNLGTEVESNTILEITDAGETVQVFVNGKDCGIQIVPPYRYEIGNFLHQGENRIAIEVATTLERQICPRNKSENWQPQNHVGLCGKVYLCQKK</sequence>
<dbReference type="AlphaFoldDB" id="A0A4U8Q576"/>
<organism evidence="1 2">
    <name type="scientific">Robinsoniella peoriensis</name>
    <dbReference type="NCBI Taxonomy" id="180332"/>
    <lineage>
        <taxon>Bacteria</taxon>
        <taxon>Bacillati</taxon>
        <taxon>Bacillota</taxon>
        <taxon>Clostridia</taxon>
        <taxon>Lachnospirales</taxon>
        <taxon>Lachnospiraceae</taxon>
        <taxon>Robinsoniella</taxon>
    </lineage>
</organism>
<name>A0A4U8Q576_9FIRM</name>
<dbReference type="Gene3D" id="2.60.120.260">
    <property type="entry name" value="Galactose-binding domain-like"/>
    <property type="match status" value="1"/>
</dbReference>
<proteinExistence type="predicted"/>
<evidence type="ECO:0000313" key="2">
    <source>
        <dbReference type="Proteomes" id="UP000306509"/>
    </source>
</evidence>
<dbReference type="InterPro" id="IPR053161">
    <property type="entry name" value="Ulvan_degrading_GH"/>
</dbReference>
<evidence type="ECO:0008006" key="3">
    <source>
        <dbReference type="Google" id="ProtNLM"/>
    </source>
</evidence>
<dbReference type="STRING" id="180332.GCA_000797495_01592"/>
<dbReference type="EMBL" id="QGQD01000068">
    <property type="protein sequence ID" value="TLC99588.1"/>
    <property type="molecule type" value="Genomic_DNA"/>
</dbReference>
<dbReference type="PANTHER" id="PTHR36848:SF2">
    <property type="entry name" value="SECRETED PROTEIN"/>
    <property type="match status" value="1"/>
</dbReference>
<gene>
    <name evidence="1" type="ORF">DSM106044_03539</name>
</gene>
<dbReference type="InterPro" id="IPR008979">
    <property type="entry name" value="Galactose-bd-like_sf"/>
</dbReference>
<comment type="caution">
    <text evidence="1">The sequence shown here is derived from an EMBL/GenBank/DDBJ whole genome shotgun (WGS) entry which is preliminary data.</text>
</comment>
<protein>
    <recommendedName>
        <fullName evidence="3">Glycosyl hydrolases family 2, sugar binding domain</fullName>
    </recommendedName>
</protein>
<evidence type="ECO:0000313" key="1">
    <source>
        <dbReference type="EMBL" id="TLC99588.1"/>
    </source>
</evidence>
<dbReference type="PANTHER" id="PTHR36848">
    <property type="entry name" value="DNA-BINDING PROTEIN (PUTATIVE SECRETED PROTEIN)-RELATED"/>
    <property type="match status" value="1"/>
</dbReference>
<dbReference type="SUPFAM" id="SSF49785">
    <property type="entry name" value="Galactose-binding domain-like"/>
    <property type="match status" value="1"/>
</dbReference>
<accession>A0A4U8Q576</accession>
<dbReference type="Proteomes" id="UP000306509">
    <property type="component" value="Unassembled WGS sequence"/>
</dbReference>
<keyword evidence="2" id="KW-1185">Reference proteome</keyword>
<dbReference type="RefSeq" id="WP_138003179.1">
    <property type="nucleotide sequence ID" value="NZ_QGQD01000068.1"/>
</dbReference>
<reference evidence="1 2" key="1">
    <citation type="journal article" date="2019" name="Anaerobe">
        <title>Detection of Robinsoniella peoriensis in multiple bone samples of a trauma patient.</title>
        <authorList>
            <person name="Schrottner P."/>
            <person name="Hartwich K."/>
            <person name="Bunk B."/>
            <person name="Schober I."/>
            <person name="Helbig S."/>
            <person name="Rudolph W.W."/>
            <person name="Gunzer F."/>
        </authorList>
    </citation>
    <scope>NUCLEOTIDE SEQUENCE [LARGE SCALE GENOMIC DNA]</scope>
    <source>
        <strain evidence="1 2">DSM 106044</strain>
    </source>
</reference>